<name>L0A1L1_DEIPD</name>
<dbReference type="STRING" id="937777.Deipe_2231"/>
<dbReference type="Proteomes" id="UP000010467">
    <property type="component" value="Chromosome"/>
</dbReference>
<dbReference type="SUPFAM" id="SSF160631">
    <property type="entry name" value="SMI1/KNR4-like"/>
    <property type="match status" value="1"/>
</dbReference>
<gene>
    <name evidence="3" type="ordered locus">Deipe_2231</name>
</gene>
<dbReference type="eggNOG" id="ENOG5033056">
    <property type="taxonomic scope" value="Bacteria"/>
</dbReference>
<dbReference type="KEGG" id="dpd:Deipe_2231"/>
<feature type="region of interest" description="Disordered" evidence="1">
    <location>
        <begin position="1"/>
        <end position="21"/>
    </location>
</feature>
<evidence type="ECO:0000313" key="3">
    <source>
        <dbReference type="EMBL" id="AFZ67716.1"/>
    </source>
</evidence>
<dbReference type="Gene3D" id="3.40.1580.10">
    <property type="entry name" value="SMI1/KNR4-like"/>
    <property type="match status" value="1"/>
</dbReference>
<dbReference type="InterPro" id="IPR037883">
    <property type="entry name" value="Knr4/Smi1-like_sf"/>
</dbReference>
<sequence length="189" mass="20689">MHRDTALNKRPANTDTTRSECPHSHLHNLILLLLPSSMPIVLPESVERQLTSDNYQRDNPSCVTAALNDLGVRPSTAFVEFYSRFTGAVGSDTVHFELLDLCENGEDNILHLTQAAREHIGLAHRFLMLAPYGDGGFLILDTESDQVFYVDAEGGTDDVANGVVEPEATSFHEFLASYFAGPVDTPSVA</sequence>
<protein>
    <recommendedName>
        <fullName evidence="2">Knr4/Smi1-like domain-containing protein</fullName>
    </recommendedName>
</protein>
<dbReference type="AlphaFoldDB" id="L0A1L1"/>
<proteinExistence type="predicted"/>
<organism evidence="3 4">
    <name type="scientific">Deinococcus peraridilitoris (strain DSM 19664 / LMG 22246 / CIP 109416 / KR-200)</name>
    <dbReference type="NCBI Taxonomy" id="937777"/>
    <lineage>
        <taxon>Bacteria</taxon>
        <taxon>Thermotogati</taxon>
        <taxon>Deinococcota</taxon>
        <taxon>Deinococci</taxon>
        <taxon>Deinococcales</taxon>
        <taxon>Deinococcaceae</taxon>
        <taxon>Deinococcus</taxon>
    </lineage>
</organism>
<evidence type="ECO:0000259" key="2">
    <source>
        <dbReference type="Pfam" id="PF09346"/>
    </source>
</evidence>
<dbReference type="EMBL" id="CP003382">
    <property type="protein sequence ID" value="AFZ67716.1"/>
    <property type="molecule type" value="Genomic_DNA"/>
</dbReference>
<dbReference type="InterPro" id="IPR018958">
    <property type="entry name" value="Knr4/Smi1-like_dom"/>
</dbReference>
<dbReference type="HOGENOM" id="CLU_1432406_0_0_0"/>
<dbReference type="PATRIC" id="fig|937777.3.peg.2234"/>
<keyword evidence="4" id="KW-1185">Reference proteome</keyword>
<reference evidence="4" key="1">
    <citation type="submission" date="2012-03" db="EMBL/GenBank/DDBJ databases">
        <title>Complete sequence of chromosome of Deinococcus peraridilitoris DSM 19664.</title>
        <authorList>
            <person name="Lucas S."/>
            <person name="Copeland A."/>
            <person name="Lapidus A."/>
            <person name="Glavina del Rio T."/>
            <person name="Dalin E."/>
            <person name="Tice H."/>
            <person name="Bruce D."/>
            <person name="Goodwin L."/>
            <person name="Pitluck S."/>
            <person name="Peters L."/>
            <person name="Mikhailova N."/>
            <person name="Lu M."/>
            <person name="Kyrpides N."/>
            <person name="Mavromatis K."/>
            <person name="Ivanova N."/>
            <person name="Brettin T."/>
            <person name="Detter J.C."/>
            <person name="Han C."/>
            <person name="Larimer F."/>
            <person name="Land M."/>
            <person name="Hauser L."/>
            <person name="Markowitz V."/>
            <person name="Cheng J.-F."/>
            <person name="Hugenholtz P."/>
            <person name="Woyke T."/>
            <person name="Wu D."/>
            <person name="Pukall R."/>
            <person name="Steenblock K."/>
            <person name="Brambilla E."/>
            <person name="Klenk H.-P."/>
            <person name="Eisen J.A."/>
        </authorList>
    </citation>
    <scope>NUCLEOTIDE SEQUENCE [LARGE SCALE GENOMIC DNA]</scope>
    <source>
        <strain evidence="4">DSM 19664 / LMG 22246 / CIP 109416 / KR-200</strain>
    </source>
</reference>
<accession>L0A1L1</accession>
<evidence type="ECO:0000256" key="1">
    <source>
        <dbReference type="SAM" id="MobiDB-lite"/>
    </source>
</evidence>
<dbReference type="Pfam" id="PF09346">
    <property type="entry name" value="SMI1_KNR4"/>
    <property type="match status" value="1"/>
</dbReference>
<evidence type="ECO:0000313" key="4">
    <source>
        <dbReference type="Proteomes" id="UP000010467"/>
    </source>
</evidence>
<feature type="domain" description="Knr4/Smi1-like" evidence="2">
    <location>
        <begin position="66"/>
        <end position="176"/>
    </location>
</feature>